<evidence type="ECO:0000313" key="4">
    <source>
        <dbReference type="EMBL" id="KAK4492885.1"/>
    </source>
</evidence>
<dbReference type="PANTHER" id="PTHR48053:SF11">
    <property type="entry name" value="PROTEIN BRASSINOSTEROID INSENSITIVE 1"/>
    <property type="match status" value="1"/>
</dbReference>
<dbReference type="InterPro" id="IPR001611">
    <property type="entry name" value="Leu-rich_rpt"/>
</dbReference>
<comment type="caution">
    <text evidence="4">The sequence shown here is derived from an EMBL/GenBank/DDBJ whole genome shotgun (WGS) entry which is preliminary data.</text>
</comment>
<reference evidence="4 5" key="1">
    <citation type="journal article" date="2023" name="bioRxiv">
        <title>Genome report: Whole genome sequence and annotation of Penstemon davidsonii.</title>
        <authorList>
            <person name="Ostevik K.L."/>
            <person name="Alabady M."/>
            <person name="Zhang M."/>
            <person name="Rausher M.D."/>
        </authorList>
    </citation>
    <scope>NUCLEOTIDE SEQUENCE [LARGE SCALE GENOMIC DNA]</scope>
    <source>
        <strain evidence="4">DNT005</strain>
        <tissue evidence="4">Whole leaf</tissue>
    </source>
</reference>
<evidence type="ECO:0000256" key="1">
    <source>
        <dbReference type="ARBA" id="ARBA00004479"/>
    </source>
</evidence>
<protein>
    <submittedName>
        <fullName evidence="4">Uncharacterized protein</fullName>
    </submittedName>
</protein>
<accession>A0ABR0DUH1</accession>
<dbReference type="InterPro" id="IPR032675">
    <property type="entry name" value="LRR_dom_sf"/>
</dbReference>
<gene>
    <name evidence="4" type="ORF">RD792_000210</name>
</gene>
<dbReference type="PANTHER" id="PTHR48053">
    <property type="entry name" value="LEUCINE RICH REPEAT FAMILY PROTEIN, EXPRESSED"/>
    <property type="match status" value="1"/>
</dbReference>
<keyword evidence="2" id="KW-0732">Signal</keyword>
<comment type="subcellular location">
    <subcellularLocation>
        <location evidence="1">Membrane</location>
        <topology evidence="1">Single-pass type I membrane protein</topology>
    </subcellularLocation>
</comment>
<dbReference type="EMBL" id="JAYDYQ010001086">
    <property type="protein sequence ID" value="KAK4492885.1"/>
    <property type="molecule type" value="Genomic_DNA"/>
</dbReference>
<evidence type="ECO:0000256" key="2">
    <source>
        <dbReference type="ARBA" id="ARBA00022729"/>
    </source>
</evidence>
<dbReference type="Proteomes" id="UP001291926">
    <property type="component" value="Unassembled WGS sequence"/>
</dbReference>
<sequence length="151" mass="16651">MKKLQRRKEKGPAVALNPEGVFENTGKFSAIKISQGELPATIFNISSLVSIDLVYNEISGIIPENICSQSAKLERLGLYRNRIYGEIPSGLTRCRMLQTLSLSFNQLMGSIPTEIENLSSLHYAALSRNNFSGIIPLSIGNMSEFDDIGLE</sequence>
<dbReference type="Gene3D" id="3.80.10.10">
    <property type="entry name" value="Ribonuclease Inhibitor"/>
    <property type="match status" value="1"/>
</dbReference>
<dbReference type="Pfam" id="PF00560">
    <property type="entry name" value="LRR_1"/>
    <property type="match status" value="4"/>
</dbReference>
<organism evidence="4 5">
    <name type="scientific">Penstemon davidsonii</name>
    <dbReference type="NCBI Taxonomy" id="160366"/>
    <lineage>
        <taxon>Eukaryota</taxon>
        <taxon>Viridiplantae</taxon>
        <taxon>Streptophyta</taxon>
        <taxon>Embryophyta</taxon>
        <taxon>Tracheophyta</taxon>
        <taxon>Spermatophyta</taxon>
        <taxon>Magnoliopsida</taxon>
        <taxon>eudicotyledons</taxon>
        <taxon>Gunneridae</taxon>
        <taxon>Pentapetalae</taxon>
        <taxon>asterids</taxon>
        <taxon>lamiids</taxon>
        <taxon>Lamiales</taxon>
        <taxon>Plantaginaceae</taxon>
        <taxon>Cheloneae</taxon>
        <taxon>Penstemon</taxon>
    </lineage>
</organism>
<evidence type="ECO:0000313" key="5">
    <source>
        <dbReference type="Proteomes" id="UP001291926"/>
    </source>
</evidence>
<keyword evidence="3" id="KW-0675">Receptor</keyword>
<evidence type="ECO:0000256" key="3">
    <source>
        <dbReference type="ARBA" id="ARBA00023170"/>
    </source>
</evidence>
<name>A0ABR0DUH1_9LAMI</name>
<proteinExistence type="predicted"/>
<keyword evidence="5" id="KW-1185">Reference proteome</keyword>
<dbReference type="InterPro" id="IPR051716">
    <property type="entry name" value="Plant_RL_S/T_kinase"/>
</dbReference>
<dbReference type="SUPFAM" id="SSF52058">
    <property type="entry name" value="L domain-like"/>
    <property type="match status" value="1"/>
</dbReference>